<comment type="caution">
    <text evidence="1">The sequence shown here is derived from an EMBL/GenBank/DDBJ whole genome shotgun (WGS) entry which is preliminary data.</text>
</comment>
<dbReference type="InterPro" id="IPR017642">
    <property type="entry name" value="DNA_S_mod_DndB"/>
</dbReference>
<sequence>MNDESNVKIQIFTVKQPIGEFYVGVMRAPDLKSIAFADVRSKNQIEQDASPGIQRDLNVKRREEIKRYVRSPDASFPNSFILSVKQEDVVNLTESELVIRRHPNAASIIDGQHRLAGLENDDAENFDLIVSVFIDLPPEDQAMLFATINLKQTKVNESLVFDLFEESRIRSPQKTAHDVAKNLNRDSDSPFYREIKVLGVKTPEQGGRLTQATFVKRLLPLIAKDSEAVRISIKKKESLKKFHAENSSRIFWKFFEQGEDWAIQKTVYNFFLAVRDVFPQEWNSLKSPLARTIGFGALMRLLAKLGHVGISLPTGPRMDYDFFFERILRAKDLAPFSFDTYPASGTGETLLFTAFSDRVMSPPEQI</sequence>
<dbReference type="OrthoDB" id="9789139at2"/>
<name>A0A5R8KDX1_9BACT</name>
<organism evidence="1 2">
    <name type="scientific">Phragmitibacter flavus</name>
    <dbReference type="NCBI Taxonomy" id="2576071"/>
    <lineage>
        <taxon>Bacteria</taxon>
        <taxon>Pseudomonadati</taxon>
        <taxon>Verrucomicrobiota</taxon>
        <taxon>Verrucomicrobiia</taxon>
        <taxon>Verrucomicrobiales</taxon>
        <taxon>Verrucomicrobiaceae</taxon>
        <taxon>Phragmitibacter</taxon>
    </lineage>
</organism>
<keyword evidence="2" id="KW-1185">Reference proteome</keyword>
<evidence type="ECO:0000313" key="2">
    <source>
        <dbReference type="Proteomes" id="UP000306196"/>
    </source>
</evidence>
<dbReference type="Proteomes" id="UP000306196">
    <property type="component" value="Unassembled WGS sequence"/>
</dbReference>
<reference evidence="1 2" key="1">
    <citation type="submission" date="2019-05" db="EMBL/GenBank/DDBJ databases">
        <title>Verrucobacter flavum gen. nov., sp. nov. a new member of the family Verrucomicrobiaceae.</title>
        <authorList>
            <person name="Szuroczki S."/>
            <person name="Abbaszade G."/>
            <person name="Szabo A."/>
            <person name="Felfoldi T."/>
            <person name="Schumann P."/>
            <person name="Boka K."/>
            <person name="Keki Z."/>
            <person name="Toumi M."/>
            <person name="Toth E."/>
        </authorList>
    </citation>
    <scope>NUCLEOTIDE SEQUENCE [LARGE SCALE GENOMIC DNA]</scope>
    <source>
        <strain evidence="1 2">MG-N-17</strain>
    </source>
</reference>
<proteinExistence type="predicted"/>
<protein>
    <submittedName>
        <fullName evidence="1">DGQHR domain-containing protein</fullName>
    </submittedName>
</protein>
<dbReference type="CDD" id="cd16413">
    <property type="entry name" value="DGQHR_domain"/>
    <property type="match status" value="1"/>
</dbReference>
<dbReference type="RefSeq" id="WP_138086549.1">
    <property type="nucleotide sequence ID" value="NZ_VAUV01000008.1"/>
</dbReference>
<accession>A0A5R8KDX1</accession>
<dbReference type="EMBL" id="VAUV01000008">
    <property type="protein sequence ID" value="TLD70493.1"/>
    <property type="molecule type" value="Genomic_DNA"/>
</dbReference>
<dbReference type="InterPro" id="IPR017601">
    <property type="entry name" value="DGQHR-contain_dom"/>
</dbReference>
<dbReference type="Pfam" id="PF14072">
    <property type="entry name" value="DndB"/>
    <property type="match status" value="1"/>
</dbReference>
<dbReference type="NCBIfam" id="TIGR03187">
    <property type="entry name" value="DGQHR"/>
    <property type="match status" value="1"/>
</dbReference>
<gene>
    <name evidence="1" type="ORF">FEM03_12265</name>
</gene>
<evidence type="ECO:0000313" key="1">
    <source>
        <dbReference type="EMBL" id="TLD70493.1"/>
    </source>
</evidence>
<dbReference type="AlphaFoldDB" id="A0A5R8KDX1"/>